<feature type="coiled-coil region" evidence="1">
    <location>
        <begin position="39"/>
        <end position="66"/>
    </location>
</feature>
<reference evidence="3 4" key="1">
    <citation type="journal article" date="2016" name="Nat. Commun.">
        <title>Thousands of microbial genomes shed light on interconnected biogeochemical processes in an aquifer system.</title>
        <authorList>
            <person name="Anantharaman K."/>
            <person name="Brown C.T."/>
            <person name="Hug L.A."/>
            <person name="Sharon I."/>
            <person name="Castelle C.J."/>
            <person name="Probst A.J."/>
            <person name="Thomas B.C."/>
            <person name="Singh A."/>
            <person name="Wilkins M.J."/>
            <person name="Karaoz U."/>
            <person name="Brodie E.L."/>
            <person name="Williams K.H."/>
            <person name="Hubbard S.S."/>
            <person name="Banfield J.F."/>
        </authorList>
    </citation>
    <scope>NUCLEOTIDE SEQUENCE [LARGE SCALE GENOMIC DNA]</scope>
</reference>
<dbReference type="EMBL" id="MFUX01000008">
    <property type="protein sequence ID" value="OGI94823.1"/>
    <property type="molecule type" value="Genomic_DNA"/>
</dbReference>
<keyword evidence="2" id="KW-1133">Transmembrane helix</keyword>
<comment type="caution">
    <text evidence="3">The sequence shown here is derived from an EMBL/GenBank/DDBJ whole genome shotgun (WGS) entry which is preliminary data.</text>
</comment>
<evidence type="ECO:0000313" key="4">
    <source>
        <dbReference type="Proteomes" id="UP000176629"/>
    </source>
</evidence>
<feature type="transmembrane region" description="Helical" evidence="2">
    <location>
        <begin position="6"/>
        <end position="24"/>
    </location>
</feature>
<name>A0A1F6XL57_9BACT</name>
<proteinExistence type="predicted"/>
<sequence>MNIVSTFVFGIIIGLLLNTFLKSFSSQKGKFSLATKEDVSKIREEIENLKKIHKEKDNEYNIAEAEQEFYDSIAEK</sequence>
<evidence type="ECO:0000313" key="3">
    <source>
        <dbReference type="EMBL" id="OGI94823.1"/>
    </source>
</evidence>
<dbReference type="STRING" id="1801773.A3A03_01435"/>
<gene>
    <name evidence="3" type="ORF">A3A03_01435</name>
</gene>
<dbReference type="AlphaFoldDB" id="A0A1F6XL57"/>
<protein>
    <submittedName>
        <fullName evidence="3">Uncharacterized protein</fullName>
    </submittedName>
</protein>
<accession>A0A1F6XL57</accession>
<keyword evidence="2" id="KW-0812">Transmembrane</keyword>
<organism evidence="3 4">
    <name type="scientific">Candidatus Nomurabacteria bacterium RIFCSPLOWO2_01_FULL_40_18</name>
    <dbReference type="NCBI Taxonomy" id="1801773"/>
    <lineage>
        <taxon>Bacteria</taxon>
        <taxon>Candidatus Nomuraibacteriota</taxon>
    </lineage>
</organism>
<dbReference type="Proteomes" id="UP000176629">
    <property type="component" value="Unassembled WGS sequence"/>
</dbReference>
<evidence type="ECO:0000256" key="1">
    <source>
        <dbReference type="SAM" id="Coils"/>
    </source>
</evidence>
<keyword evidence="2" id="KW-0472">Membrane</keyword>
<keyword evidence="1" id="KW-0175">Coiled coil</keyword>
<evidence type="ECO:0000256" key="2">
    <source>
        <dbReference type="SAM" id="Phobius"/>
    </source>
</evidence>